<evidence type="ECO:0000313" key="10">
    <source>
        <dbReference type="EMBL" id="AJE46110.1"/>
    </source>
</evidence>
<dbReference type="GO" id="GO:0005886">
    <property type="term" value="C:plasma membrane"/>
    <property type="evidence" value="ECO:0007669"/>
    <property type="project" value="TreeGrafter"/>
</dbReference>
<dbReference type="Proteomes" id="UP000031521">
    <property type="component" value="Chromosome"/>
</dbReference>
<evidence type="ECO:0000256" key="3">
    <source>
        <dbReference type="ARBA" id="ARBA00022630"/>
    </source>
</evidence>
<dbReference type="Gene3D" id="1.10.540.10">
    <property type="entry name" value="Acyl-CoA dehydrogenase/oxidase, N-terminal domain"/>
    <property type="match status" value="1"/>
</dbReference>
<evidence type="ECO:0000256" key="6">
    <source>
        <dbReference type="RuleBase" id="RU362125"/>
    </source>
</evidence>
<comment type="cofactor">
    <cofactor evidence="1 6">
        <name>FAD</name>
        <dbReference type="ChEBI" id="CHEBI:57692"/>
    </cofactor>
</comment>
<keyword evidence="5 6" id="KW-0560">Oxidoreductase</keyword>
<sequence>MNLDFSPEDRAFFARVKDRLSSALPEDIAATIRTNQPPSKEEMLRWQDVLAAENWLAAGWPAEHGGPGLTPTQRYLFEQAYGALYAPPPVQFGITMVGPILYTYGSDEQKQRFLPRIRENRTWWCQGYSEPGAGSDLASLRTTAVLDGDSYVVNGQKTWTTWAQWADWMFCLVKTDLTVKPQAGISFLLIDMKTPGITVRPIRTIDGDTEINEVFLDNVRVPVENRIGGEGQGWTYAKVLLEHERFIMSGAARSRRDLTALQALDQGRFAARIEALDTELLALEYLELRLLSAMNAGGNPGPRTSALKIRGTEITQAISKLRLDMARDWSGEKPEVLQNAESSWLNLRKLTIWGGSNEIQRNVMAKVVLGI</sequence>
<comment type="similarity">
    <text evidence="2 6">Belongs to the acyl-CoA dehydrogenase family.</text>
</comment>
<dbReference type="FunFam" id="2.40.110.10:FF:000011">
    <property type="entry name" value="Acyl-CoA dehydrogenase FadE34"/>
    <property type="match status" value="1"/>
</dbReference>
<dbReference type="STRING" id="1208324.P73_1395"/>
<evidence type="ECO:0000256" key="4">
    <source>
        <dbReference type="ARBA" id="ARBA00022827"/>
    </source>
</evidence>
<dbReference type="InterPro" id="IPR036250">
    <property type="entry name" value="AcylCo_DH-like_C"/>
</dbReference>
<dbReference type="GO" id="GO:0016627">
    <property type="term" value="F:oxidoreductase activity, acting on the CH-CH group of donors"/>
    <property type="evidence" value="ECO:0007669"/>
    <property type="project" value="InterPro"/>
</dbReference>
<dbReference type="InterPro" id="IPR046373">
    <property type="entry name" value="Acyl-CoA_Oxase/DH_mid-dom_sf"/>
</dbReference>
<name>A0A0B5DY64_9RHOB</name>
<dbReference type="InterPro" id="IPR009100">
    <property type="entry name" value="AcylCoA_DH/oxidase_NM_dom_sf"/>
</dbReference>
<dbReference type="InterPro" id="IPR006091">
    <property type="entry name" value="Acyl-CoA_Oxase/DH_mid-dom"/>
</dbReference>
<evidence type="ECO:0000256" key="5">
    <source>
        <dbReference type="ARBA" id="ARBA00023002"/>
    </source>
</evidence>
<evidence type="ECO:0000256" key="1">
    <source>
        <dbReference type="ARBA" id="ARBA00001974"/>
    </source>
</evidence>
<proteinExistence type="inferred from homology"/>
<dbReference type="InterPro" id="IPR009075">
    <property type="entry name" value="AcylCo_DH/oxidase_C"/>
</dbReference>
<dbReference type="SUPFAM" id="SSF56645">
    <property type="entry name" value="Acyl-CoA dehydrogenase NM domain-like"/>
    <property type="match status" value="1"/>
</dbReference>
<dbReference type="InterPro" id="IPR037069">
    <property type="entry name" value="AcylCoA_DH/ox_N_sf"/>
</dbReference>
<dbReference type="Pfam" id="PF02771">
    <property type="entry name" value="Acyl-CoA_dh_N"/>
    <property type="match status" value="1"/>
</dbReference>
<dbReference type="OrthoDB" id="9775090at2"/>
<dbReference type="HOGENOM" id="CLU_018204_9_0_5"/>
<dbReference type="Gene3D" id="1.20.140.10">
    <property type="entry name" value="Butyryl-CoA Dehydrogenase, subunit A, domain 3"/>
    <property type="match status" value="1"/>
</dbReference>
<dbReference type="GO" id="GO:0050660">
    <property type="term" value="F:flavin adenine dinucleotide binding"/>
    <property type="evidence" value="ECO:0007669"/>
    <property type="project" value="InterPro"/>
</dbReference>
<dbReference type="SUPFAM" id="SSF47203">
    <property type="entry name" value="Acyl-CoA dehydrogenase C-terminal domain-like"/>
    <property type="match status" value="1"/>
</dbReference>
<feature type="domain" description="Acyl-CoA dehydrogenase/oxidase N-terminal" evidence="9">
    <location>
        <begin position="7"/>
        <end position="117"/>
    </location>
</feature>
<dbReference type="EMBL" id="CP004393">
    <property type="protein sequence ID" value="AJE46110.1"/>
    <property type="molecule type" value="Genomic_DNA"/>
</dbReference>
<dbReference type="RefSeq" id="WP_043869059.1">
    <property type="nucleotide sequence ID" value="NZ_CP004393.1"/>
</dbReference>
<protein>
    <submittedName>
        <fullName evidence="10">Acyl-CoA dehydrogenase</fullName>
    </submittedName>
</protein>
<feature type="domain" description="Acyl-CoA oxidase/dehydrogenase middle" evidence="8">
    <location>
        <begin position="125"/>
        <end position="219"/>
    </location>
</feature>
<keyword evidence="4 6" id="KW-0274">FAD</keyword>
<keyword evidence="3 6" id="KW-0285">Flavoprotein</keyword>
<dbReference type="Gene3D" id="2.40.110.10">
    <property type="entry name" value="Butyryl-CoA Dehydrogenase, subunit A, domain 2"/>
    <property type="match status" value="1"/>
</dbReference>
<dbReference type="Pfam" id="PF00441">
    <property type="entry name" value="Acyl-CoA_dh_1"/>
    <property type="match status" value="1"/>
</dbReference>
<dbReference type="InterPro" id="IPR052161">
    <property type="entry name" value="Mycobact_Acyl-CoA_DH"/>
</dbReference>
<dbReference type="AlphaFoldDB" id="A0A0B5DY64"/>
<accession>A0A0B5DY64</accession>
<keyword evidence="11" id="KW-1185">Reference proteome</keyword>
<reference evidence="10 11" key="1">
    <citation type="journal article" date="2014" name="Int. J. Syst. Evol. Microbiol.">
        <title>Celeribacter indicus sp. nov., a polycyclic aromatic hydrocarbon-degrading bacterium from deep-sea sediment and reclassification of Huaishuia halophila as Celeribacter halophilus comb. nov.</title>
        <authorList>
            <person name="Lai Q."/>
            <person name="Cao J."/>
            <person name="Yuan J."/>
            <person name="Li F."/>
            <person name="Shao Z."/>
        </authorList>
    </citation>
    <scope>NUCLEOTIDE SEQUENCE [LARGE SCALE GENOMIC DNA]</scope>
    <source>
        <strain evidence="10">P73</strain>
    </source>
</reference>
<dbReference type="PANTHER" id="PTHR43292:SF3">
    <property type="entry name" value="ACYL-COA DEHYDROGENASE FADE29"/>
    <property type="match status" value="1"/>
</dbReference>
<dbReference type="PANTHER" id="PTHR43292">
    <property type="entry name" value="ACYL-COA DEHYDROGENASE"/>
    <property type="match status" value="1"/>
</dbReference>
<evidence type="ECO:0000256" key="2">
    <source>
        <dbReference type="ARBA" id="ARBA00009347"/>
    </source>
</evidence>
<evidence type="ECO:0000259" key="9">
    <source>
        <dbReference type="Pfam" id="PF02771"/>
    </source>
</evidence>
<evidence type="ECO:0000259" key="7">
    <source>
        <dbReference type="Pfam" id="PF00441"/>
    </source>
</evidence>
<organism evidence="10 11">
    <name type="scientific">Celeribacter indicus</name>
    <dbReference type="NCBI Taxonomy" id="1208324"/>
    <lineage>
        <taxon>Bacteria</taxon>
        <taxon>Pseudomonadati</taxon>
        <taxon>Pseudomonadota</taxon>
        <taxon>Alphaproteobacteria</taxon>
        <taxon>Rhodobacterales</taxon>
        <taxon>Roseobacteraceae</taxon>
        <taxon>Celeribacter</taxon>
    </lineage>
</organism>
<evidence type="ECO:0000313" key="11">
    <source>
        <dbReference type="Proteomes" id="UP000031521"/>
    </source>
</evidence>
<evidence type="ECO:0000259" key="8">
    <source>
        <dbReference type="Pfam" id="PF02770"/>
    </source>
</evidence>
<gene>
    <name evidence="10" type="ORF">P73_1395</name>
</gene>
<dbReference type="Pfam" id="PF02770">
    <property type="entry name" value="Acyl-CoA_dh_M"/>
    <property type="match status" value="1"/>
</dbReference>
<feature type="domain" description="Acyl-CoA dehydrogenase/oxidase C-terminal" evidence="7">
    <location>
        <begin position="231"/>
        <end position="368"/>
    </location>
</feature>
<dbReference type="InterPro" id="IPR013786">
    <property type="entry name" value="AcylCoA_DH/ox_N"/>
</dbReference>
<dbReference type="KEGG" id="cid:P73_1395"/>